<keyword evidence="3" id="KW-1185">Reference proteome</keyword>
<reference evidence="2 3" key="1">
    <citation type="submission" date="2019-08" db="EMBL/GenBank/DDBJ databases">
        <title>Hyperibacter terrae gen. nov., sp. nov. and Hyperibacter viscosus sp. nov., two new members in the family Rhodospirillaceae isolated from the rhizosphere of Hypericum perforatum.</title>
        <authorList>
            <person name="Noviana Z."/>
        </authorList>
    </citation>
    <scope>NUCLEOTIDE SEQUENCE [LARGE SCALE GENOMIC DNA]</scope>
    <source>
        <strain evidence="2 3">R5959</strain>
    </source>
</reference>
<sequence length="129" mass="14380">MSRIVVLLSALLVLASCANTQPVYNVDHHPMPEAARNLPVDRIGELIVKAGEQRQWTFQRAGTGHLVATQIDGRYAAVIDIYFDQSSYSITKKSTSGFPEENGEIHRRYNNWIHYLEGDINAQLATAAP</sequence>
<protein>
    <recommendedName>
        <fullName evidence="4">Lipoprotein</fullName>
    </recommendedName>
</protein>
<feature type="signal peptide" evidence="1">
    <location>
        <begin position="1"/>
        <end position="20"/>
    </location>
</feature>
<gene>
    <name evidence="2" type="ORF">FRZ61_29410</name>
</gene>
<evidence type="ECO:0000313" key="2">
    <source>
        <dbReference type="EMBL" id="QEX23006.1"/>
    </source>
</evidence>
<dbReference type="AlphaFoldDB" id="A0A5J6N7F6"/>
<accession>A0A5J6N7F6</accession>
<organism evidence="2 3">
    <name type="scientific">Hypericibacter adhaerens</name>
    <dbReference type="NCBI Taxonomy" id="2602016"/>
    <lineage>
        <taxon>Bacteria</taxon>
        <taxon>Pseudomonadati</taxon>
        <taxon>Pseudomonadota</taxon>
        <taxon>Alphaproteobacteria</taxon>
        <taxon>Rhodospirillales</taxon>
        <taxon>Dongiaceae</taxon>
        <taxon>Hypericibacter</taxon>
    </lineage>
</organism>
<keyword evidence="1" id="KW-0732">Signal</keyword>
<dbReference type="Proteomes" id="UP000325797">
    <property type="component" value="Chromosome"/>
</dbReference>
<feature type="chain" id="PRO_5023939225" description="Lipoprotein" evidence="1">
    <location>
        <begin position="21"/>
        <end position="129"/>
    </location>
</feature>
<dbReference type="OrthoDB" id="9815328at2"/>
<dbReference type="EMBL" id="CP042582">
    <property type="protein sequence ID" value="QEX23006.1"/>
    <property type="molecule type" value="Genomic_DNA"/>
</dbReference>
<evidence type="ECO:0008006" key="4">
    <source>
        <dbReference type="Google" id="ProtNLM"/>
    </source>
</evidence>
<proteinExistence type="predicted"/>
<evidence type="ECO:0000256" key="1">
    <source>
        <dbReference type="SAM" id="SignalP"/>
    </source>
</evidence>
<dbReference type="PROSITE" id="PS51257">
    <property type="entry name" value="PROKAR_LIPOPROTEIN"/>
    <property type="match status" value="1"/>
</dbReference>
<name>A0A5J6N7F6_9PROT</name>
<evidence type="ECO:0000313" key="3">
    <source>
        <dbReference type="Proteomes" id="UP000325797"/>
    </source>
</evidence>
<dbReference type="KEGG" id="hadh:FRZ61_29410"/>
<dbReference type="RefSeq" id="WP_151118439.1">
    <property type="nucleotide sequence ID" value="NZ_CP042582.1"/>
</dbReference>